<evidence type="ECO:0000313" key="2">
    <source>
        <dbReference type="Proteomes" id="UP000585614"/>
    </source>
</evidence>
<dbReference type="EMBL" id="JACAGC010000009">
    <property type="protein sequence ID" value="KAF6344862.1"/>
    <property type="molecule type" value="Genomic_DNA"/>
</dbReference>
<comment type="caution">
    <text evidence="1">The sequence shown here is derived from an EMBL/GenBank/DDBJ whole genome shotgun (WGS) entry which is preliminary data.</text>
</comment>
<dbReference type="Proteomes" id="UP000585614">
    <property type="component" value="Unassembled WGS sequence"/>
</dbReference>
<evidence type="ECO:0000313" key="1">
    <source>
        <dbReference type="EMBL" id="KAF6344862.1"/>
    </source>
</evidence>
<reference evidence="1 2" key="1">
    <citation type="journal article" date="2020" name="Nature">
        <title>Six reference-quality genomes reveal evolution of bat adaptations.</title>
        <authorList>
            <person name="Jebb D."/>
            <person name="Huang Z."/>
            <person name="Pippel M."/>
            <person name="Hughes G.M."/>
            <person name="Lavrichenko K."/>
            <person name="Devanna P."/>
            <person name="Winkler S."/>
            <person name="Jermiin L.S."/>
            <person name="Skirmuntt E.C."/>
            <person name="Katzourakis A."/>
            <person name="Burkitt-Gray L."/>
            <person name="Ray D.A."/>
            <person name="Sullivan K.A.M."/>
            <person name="Roscito J.G."/>
            <person name="Kirilenko B.M."/>
            <person name="Davalos L.M."/>
            <person name="Corthals A.P."/>
            <person name="Power M.L."/>
            <person name="Jones G."/>
            <person name="Ransome R.D."/>
            <person name="Dechmann D.K.N."/>
            <person name="Locatelli A.G."/>
            <person name="Puechmaille S.J."/>
            <person name="Fedrigo O."/>
            <person name="Jarvis E.D."/>
            <person name="Hiller M."/>
            <person name="Vernes S.C."/>
            <person name="Myers E.W."/>
            <person name="Teeling E.C."/>
        </authorList>
    </citation>
    <scope>NUCLEOTIDE SEQUENCE [LARGE SCALE GENOMIC DNA]</scope>
    <source>
        <strain evidence="1">MRhiFer1</strain>
        <tissue evidence="1">Lung</tissue>
    </source>
</reference>
<gene>
    <name evidence="1" type="ORF">mRhiFer1_010238</name>
</gene>
<protein>
    <submittedName>
        <fullName evidence="1">Uncharacterized protein</fullName>
    </submittedName>
</protein>
<dbReference type="AlphaFoldDB" id="A0A7J7X5I4"/>
<accession>A0A7J7X5I4</accession>
<organism evidence="1 2">
    <name type="scientific">Rhinolophus ferrumequinum</name>
    <name type="common">Greater horseshoe bat</name>
    <dbReference type="NCBI Taxonomy" id="59479"/>
    <lineage>
        <taxon>Eukaryota</taxon>
        <taxon>Metazoa</taxon>
        <taxon>Chordata</taxon>
        <taxon>Craniata</taxon>
        <taxon>Vertebrata</taxon>
        <taxon>Euteleostomi</taxon>
        <taxon>Mammalia</taxon>
        <taxon>Eutheria</taxon>
        <taxon>Laurasiatheria</taxon>
        <taxon>Chiroptera</taxon>
        <taxon>Yinpterochiroptera</taxon>
        <taxon>Rhinolophoidea</taxon>
        <taxon>Rhinolophidae</taxon>
        <taxon>Rhinolophinae</taxon>
        <taxon>Rhinolophus</taxon>
    </lineage>
</organism>
<name>A0A7J7X5I4_RHIFE</name>
<sequence>MRPEELLRTPSLKRYHELISPLAAKVWSAIKSPLSPLQHSCDKRRQHASKPLSPLSLGVCMRTGREGEVLKESPLSIKEAKNIYIYSPGETDAGSYQRGRVPAVVLISSFSMAQLPASASQVLSVNQLVPARGKHRGKVPAAAIVASSTCVSSGALPWRIIFYILR</sequence>
<proteinExistence type="predicted"/>